<dbReference type="AlphaFoldDB" id="B7PN66"/>
<evidence type="ECO:0000313" key="3">
    <source>
        <dbReference type="EnsemblMetazoa" id="ISCW018965-PA"/>
    </source>
</evidence>
<proteinExistence type="predicted"/>
<dbReference type="EMBL" id="ABJB010247952">
    <property type="status" value="NOT_ANNOTATED_CDS"/>
    <property type="molecule type" value="Genomic_DNA"/>
</dbReference>
<protein>
    <submittedName>
        <fullName evidence="2 3">Uncharacterized protein</fullName>
    </submittedName>
</protein>
<dbReference type="PaxDb" id="6945-B7PN66"/>
<feature type="region of interest" description="Disordered" evidence="1">
    <location>
        <begin position="1"/>
        <end position="32"/>
    </location>
</feature>
<feature type="compositionally biased region" description="Polar residues" evidence="1">
    <location>
        <begin position="1"/>
        <end position="10"/>
    </location>
</feature>
<name>B7PN66_IXOSC</name>
<evidence type="ECO:0000256" key="1">
    <source>
        <dbReference type="SAM" id="MobiDB-lite"/>
    </source>
</evidence>
<dbReference type="EMBL" id="DS750401">
    <property type="protein sequence ID" value="EEC08038.1"/>
    <property type="molecule type" value="Genomic_DNA"/>
</dbReference>
<dbReference type="HOGENOM" id="CLU_2348981_0_0_1"/>
<dbReference type="EnsemblMetazoa" id="ISCW018965-RA">
    <property type="protein sequence ID" value="ISCW018965-PA"/>
    <property type="gene ID" value="ISCW018965"/>
</dbReference>
<gene>
    <name evidence="2" type="ORF">IscW_ISCW018965</name>
</gene>
<evidence type="ECO:0000313" key="2">
    <source>
        <dbReference type="EMBL" id="EEC08038.1"/>
    </source>
</evidence>
<organism>
    <name type="scientific">Ixodes scapularis</name>
    <name type="common">Black-legged tick</name>
    <name type="synonym">Deer tick</name>
    <dbReference type="NCBI Taxonomy" id="6945"/>
    <lineage>
        <taxon>Eukaryota</taxon>
        <taxon>Metazoa</taxon>
        <taxon>Ecdysozoa</taxon>
        <taxon>Arthropoda</taxon>
        <taxon>Chelicerata</taxon>
        <taxon>Arachnida</taxon>
        <taxon>Acari</taxon>
        <taxon>Parasitiformes</taxon>
        <taxon>Ixodida</taxon>
        <taxon>Ixodoidea</taxon>
        <taxon>Ixodidae</taxon>
        <taxon>Ixodinae</taxon>
        <taxon>Ixodes</taxon>
    </lineage>
</organism>
<dbReference type="EMBL" id="ABJB010266097">
    <property type="status" value="NOT_ANNOTATED_CDS"/>
    <property type="molecule type" value="Genomic_DNA"/>
</dbReference>
<dbReference type="InParanoid" id="B7PN66"/>
<sequence>MSGVSDSSGRSYRVQCKASQDRGSADGSAGYRRRRRGASLLLLGGCGRPYSSRTRRHTTSVEQVYRAVPWKAVQVGVRGPRGLYETHMSQMGTQRLL</sequence>
<reference evidence="2 4" key="1">
    <citation type="submission" date="2008-03" db="EMBL/GenBank/DDBJ databases">
        <title>Annotation of Ixodes scapularis.</title>
        <authorList>
            <consortium name="Ixodes scapularis Genome Project Consortium"/>
            <person name="Caler E."/>
            <person name="Hannick L.I."/>
            <person name="Bidwell S."/>
            <person name="Joardar V."/>
            <person name="Thiagarajan M."/>
            <person name="Amedeo P."/>
            <person name="Galinsky K.J."/>
            <person name="Schobel S."/>
            <person name="Inman J."/>
            <person name="Hostetler J."/>
            <person name="Miller J."/>
            <person name="Hammond M."/>
            <person name="Megy K."/>
            <person name="Lawson D."/>
            <person name="Kodira C."/>
            <person name="Sutton G."/>
            <person name="Meyer J."/>
            <person name="Hill C.A."/>
            <person name="Birren B."/>
            <person name="Nene V."/>
            <person name="Collins F."/>
            <person name="Alarcon-Chaidez F."/>
            <person name="Wikel S."/>
            <person name="Strausberg R."/>
        </authorList>
    </citation>
    <scope>NUCLEOTIDE SEQUENCE [LARGE SCALE GENOMIC DNA]</scope>
    <source>
        <strain evidence="4">Wikel</strain>
        <strain evidence="2">Wikel colony</strain>
    </source>
</reference>
<dbReference type="Proteomes" id="UP000001555">
    <property type="component" value="Unassembled WGS sequence"/>
</dbReference>
<dbReference type="VEuPathDB" id="VectorBase:ISCW018965"/>
<keyword evidence="4" id="KW-1185">Reference proteome</keyword>
<evidence type="ECO:0000313" key="4">
    <source>
        <dbReference type="Proteomes" id="UP000001555"/>
    </source>
</evidence>
<accession>B7PN66</accession>
<dbReference type="VEuPathDB" id="VectorBase:ISCI018965"/>
<reference evidence="3" key="2">
    <citation type="submission" date="2020-05" db="UniProtKB">
        <authorList>
            <consortium name="EnsemblMetazoa"/>
        </authorList>
    </citation>
    <scope>IDENTIFICATION</scope>
    <source>
        <strain evidence="3">wikel</strain>
    </source>
</reference>